<gene>
    <name evidence="2" type="ORF">CEPIT_LOCUS34764</name>
</gene>
<evidence type="ECO:0008006" key="4">
    <source>
        <dbReference type="Google" id="ProtNLM"/>
    </source>
</evidence>
<comment type="caution">
    <text evidence="2">The sequence shown here is derived from an EMBL/GenBank/DDBJ whole genome shotgun (WGS) entry which is preliminary data.</text>
</comment>
<evidence type="ECO:0000313" key="3">
    <source>
        <dbReference type="Proteomes" id="UP001152523"/>
    </source>
</evidence>
<sequence>MNQPCRPRRLLKSKKKKDKKKVELEIAVGCVCALAVICAVLLVIRSYFRHKEGKDICWDD</sequence>
<feature type="transmembrane region" description="Helical" evidence="1">
    <location>
        <begin position="21"/>
        <end position="44"/>
    </location>
</feature>
<keyword evidence="1" id="KW-0472">Membrane</keyword>
<keyword evidence="1" id="KW-0812">Transmembrane</keyword>
<organism evidence="2 3">
    <name type="scientific">Cuscuta epithymum</name>
    <dbReference type="NCBI Taxonomy" id="186058"/>
    <lineage>
        <taxon>Eukaryota</taxon>
        <taxon>Viridiplantae</taxon>
        <taxon>Streptophyta</taxon>
        <taxon>Embryophyta</taxon>
        <taxon>Tracheophyta</taxon>
        <taxon>Spermatophyta</taxon>
        <taxon>Magnoliopsida</taxon>
        <taxon>eudicotyledons</taxon>
        <taxon>Gunneridae</taxon>
        <taxon>Pentapetalae</taxon>
        <taxon>asterids</taxon>
        <taxon>lamiids</taxon>
        <taxon>Solanales</taxon>
        <taxon>Convolvulaceae</taxon>
        <taxon>Cuscuteae</taxon>
        <taxon>Cuscuta</taxon>
        <taxon>Cuscuta subgen. Cuscuta</taxon>
    </lineage>
</organism>
<evidence type="ECO:0000256" key="1">
    <source>
        <dbReference type="SAM" id="Phobius"/>
    </source>
</evidence>
<dbReference type="AlphaFoldDB" id="A0AAV0FJZ4"/>
<evidence type="ECO:0000313" key="2">
    <source>
        <dbReference type="EMBL" id="CAH9135757.1"/>
    </source>
</evidence>
<dbReference type="Proteomes" id="UP001152523">
    <property type="component" value="Unassembled WGS sequence"/>
</dbReference>
<dbReference type="EMBL" id="CAMAPF010000991">
    <property type="protein sequence ID" value="CAH9135757.1"/>
    <property type="molecule type" value="Genomic_DNA"/>
</dbReference>
<accession>A0AAV0FJZ4</accession>
<proteinExistence type="predicted"/>
<reference evidence="2" key="1">
    <citation type="submission" date="2022-07" db="EMBL/GenBank/DDBJ databases">
        <authorList>
            <person name="Macas J."/>
            <person name="Novak P."/>
            <person name="Neumann P."/>
        </authorList>
    </citation>
    <scope>NUCLEOTIDE SEQUENCE</scope>
</reference>
<keyword evidence="3" id="KW-1185">Reference proteome</keyword>
<keyword evidence="1" id="KW-1133">Transmembrane helix</keyword>
<protein>
    <recommendedName>
        <fullName evidence="4">Transmembrane protein</fullName>
    </recommendedName>
</protein>
<name>A0AAV0FJZ4_9ASTE</name>